<dbReference type="SUPFAM" id="SSF48498">
    <property type="entry name" value="Tetracyclin repressor-like, C-terminal domain"/>
    <property type="match status" value="1"/>
</dbReference>
<reference evidence="1" key="1">
    <citation type="submission" date="2019-08" db="EMBL/GenBank/DDBJ databases">
        <authorList>
            <person name="Kucharzyk K."/>
            <person name="Murdoch R.W."/>
            <person name="Higgins S."/>
            <person name="Loffler F."/>
        </authorList>
    </citation>
    <scope>NUCLEOTIDE SEQUENCE</scope>
</reference>
<comment type="caution">
    <text evidence="1">The sequence shown here is derived from an EMBL/GenBank/DDBJ whole genome shotgun (WGS) entry which is preliminary data.</text>
</comment>
<sequence>MTAIMHGHVSTMIEPMVTELLREGTEQGVLSAPYPDLLSRFVISGFIGVQYMQQPPKADDMMALILFALEQLLDIPKQALSAGE</sequence>
<name>A0A645I327_9ZZZZ</name>
<gene>
    <name evidence="1" type="ORF">SDC9_193254</name>
</gene>
<protein>
    <submittedName>
        <fullName evidence="1">Uncharacterized protein</fullName>
    </submittedName>
</protein>
<evidence type="ECO:0000313" key="1">
    <source>
        <dbReference type="EMBL" id="MPN45685.1"/>
    </source>
</evidence>
<dbReference type="AlphaFoldDB" id="A0A645I327"/>
<dbReference type="InterPro" id="IPR036271">
    <property type="entry name" value="Tet_transcr_reg_TetR-rel_C_sf"/>
</dbReference>
<accession>A0A645I327</accession>
<dbReference type="EMBL" id="VSSQ01105754">
    <property type="protein sequence ID" value="MPN45685.1"/>
    <property type="molecule type" value="Genomic_DNA"/>
</dbReference>
<proteinExistence type="predicted"/>
<organism evidence="1">
    <name type="scientific">bioreactor metagenome</name>
    <dbReference type="NCBI Taxonomy" id="1076179"/>
    <lineage>
        <taxon>unclassified sequences</taxon>
        <taxon>metagenomes</taxon>
        <taxon>ecological metagenomes</taxon>
    </lineage>
</organism>